<dbReference type="Proteomes" id="UP000013827">
    <property type="component" value="Unassembled WGS sequence"/>
</dbReference>
<dbReference type="PROSITE" id="PS51186">
    <property type="entry name" value="GNAT"/>
    <property type="match status" value="1"/>
</dbReference>
<sequence length="55" mass="6059">MVCESMARAQAAGAARFLLEVRLGNEAALRLYGRCGLTVAGRRPRYYRDGEDALL</sequence>
<evidence type="ECO:0000259" key="1">
    <source>
        <dbReference type="PROSITE" id="PS51186"/>
    </source>
</evidence>
<dbReference type="HOGENOM" id="CLU_3038780_0_0_1"/>
<dbReference type="EnsemblProtists" id="EOD05771">
    <property type="protein sequence ID" value="EOD05771"/>
    <property type="gene ID" value="EMIHUDRAFT_47891"/>
</dbReference>
<proteinExistence type="predicted"/>
<feature type="domain" description="N-acetyltransferase" evidence="1">
    <location>
        <begin position="1"/>
        <end position="55"/>
    </location>
</feature>
<dbReference type="AlphaFoldDB" id="A0A0D3I3D6"/>
<evidence type="ECO:0000313" key="3">
    <source>
        <dbReference type="Proteomes" id="UP000013827"/>
    </source>
</evidence>
<keyword evidence="3" id="KW-1185">Reference proteome</keyword>
<dbReference type="PaxDb" id="2903-EOD05771"/>
<dbReference type="SUPFAM" id="SSF55729">
    <property type="entry name" value="Acyl-CoA N-acyltransferases (Nat)"/>
    <property type="match status" value="1"/>
</dbReference>
<dbReference type="Gene3D" id="3.40.630.30">
    <property type="match status" value="1"/>
</dbReference>
<accession>A0A0D3I3D6</accession>
<name>A0A0D3I3D6_EMIH1</name>
<reference evidence="2" key="2">
    <citation type="submission" date="2024-10" db="UniProtKB">
        <authorList>
            <consortium name="EnsemblProtists"/>
        </authorList>
    </citation>
    <scope>IDENTIFICATION</scope>
</reference>
<evidence type="ECO:0000313" key="2">
    <source>
        <dbReference type="EnsemblProtists" id="EOD05771"/>
    </source>
</evidence>
<dbReference type="GO" id="GO:0016747">
    <property type="term" value="F:acyltransferase activity, transferring groups other than amino-acyl groups"/>
    <property type="evidence" value="ECO:0007669"/>
    <property type="project" value="InterPro"/>
</dbReference>
<dbReference type="InterPro" id="IPR016181">
    <property type="entry name" value="Acyl_CoA_acyltransferase"/>
</dbReference>
<dbReference type="InterPro" id="IPR000182">
    <property type="entry name" value="GNAT_dom"/>
</dbReference>
<protein>
    <recommendedName>
        <fullName evidence="1">N-acetyltransferase domain-containing protein</fullName>
    </recommendedName>
</protein>
<reference evidence="3" key="1">
    <citation type="journal article" date="2013" name="Nature">
        <title>Pan genome of the phytoplankton Emiliania underpins its global distribution.</title>
        <authorList>
            <person name="Read B.A."/>
            <person name="Kegel J."/>
            <person name="Klute M.J."/>
            <person name="Kuo A."/>
            <person name="Lefebvre S.C."/>
            <person name="Maumus F."/>
            <person name="Mayer C."/>
            <person name="Miller J."/>
            <person name="Monier A."/>
            <person name="Salamov A."/>
            <person name="Young J."/>
            <person name="Aguilar M."/>
            <person name="Claverie J.M."/>
            <person name="Frickenhaus S."/>
            <person name="Gonzalez K."/>
            <person name="Herman E.K."/>
            <person name="Lin Y.C."/>
            <person name="Napier J."/>
            <person name="Ogata H."/>
            <person name="Sarno A.F."/>
            <person name="Shmutz J."/>
            <person name="Schroeder D."/>
            <person name="de Vargas C."/>
            <person name="Verret F."/>
            <person name="von Dassow P."/>
            <person name="Valentin K."/>
            <person name="Van de Peer Y."/>
            <person name="Wheeler G."/>
            <person name="Dacks J.B."/>
            <person name="Delwiche C.F."/>
            <person name="Dyhrman S.T."/>
            <person name="Glockner G."/>
            <person name="John U."/>
            <person name="Richards T."/>
            <person name="Worden A.Z."/>
            <person name="Zhang X."/>
            <person name="Grigoriev I.V."/>
            <person name="Allen A.E."/>
            <person name="Bidle K."/>
            <person name="Borodovsky M."/>
            <person name="Bowler C."/>
            <person name="Brownlee C."/>
            <person name="Cock J.M."/>
            <person name="Elias M."/>
            <person name="Gladyshev V.N."/>
            <person name="Groth M."/>
            <person name="Guda C."/>
            <person name="Hadaegh A."/>
            <person name="Iglesias-Rodriguez M.D."/>
            <person name="Jenkins J."/>
            <person name="Jones B.M."/>
            <person name="Lawson T."/>
            <person name="Leese F."/>
            <person name="Lindquist E."/>
            <person name="Lobanov A."/>
            <person name="Lomsadze A."/>
            <person name="Malik S.B."/>
            <person name="Marsh M.E."/>
            <person name="Mackinder L."/>
            <person name="Mock T."/>
            <person name="Mueller-Roeber B."/>
            <person name="Pagarete A."/>
            <person name="Parker M."/>
            <person name="Probert I."/>
            <person name="Quesneville H."/>
            <person name="Raines C."/>
            <person name="Rensing S.A."/>
            <person name="Riano-Pachon D.M."/>
            <person name="Richier S."/>
            <person name="Rokitta S."/>
            <person name="Shiraiwa Y."/>
            <person name="Soanes D.M."/>
            <person name="van der Giezen M."/>
            <person name="Wahlund T.M."/>
            <person name="Williams B."/>
            <person name="Wilson W."/>
            <person name="Wolfe G."/>
            <person name="Wurch L.L."/>
        </authorList>
    </citation>
    <scope>NUCLEOTIDE SEQUENCE</scope>
</reference>
<dbReference type="KEGG" id="ehx:EMIHUDRAFT_47891"/>
<organism evidence="2 3">
    <name type="scientific">Emiliania huxleyi (strain CCMP1516)</name>
    <dbReference type="NCBI Taxonomy" id="280463"/>
    <lineage>
        <taxon>Eukaryota</taxon>
        <taxon>Haptista</taxon>
        <taxon>Haptophyta</taxon>
        <taxon>Prymnesiophyceae</taxon>
        <taxon>Isochrysidales</taxon>
        <taxon>Noelaerhabdaceae</taxon>
        <taxon>Emiliania</taxon>
    </lineage>
</organism>